<organism evidence="2">
    <name type="scientific">freshwater metagenome</name>
    <dbReference type="NCBI Taxonomy" id="449393"/>
    <lineage>
        <taxon>unclassified sequences</taxon>
        <taxon>metagenomes</taxon>
        <taxon>ecological metagenomes</taxon>
    </lineage>
</organism>
<protein>
    <submittedName>
        <fullName evidence="2">Unannotated protein</fullName>
    </submittedName>
</protein>
<dbReference type="InterPro" id="IPR021354">
    <property type="entry name" value="DUF2975"/>
</dbReference>
<name>A0A6J6VQG8_9ZZZZ</name>
<feature type="transmembrane region" description="Helical" evidence="1">
    <location>
        <begin position="113"/>
        <end position="134"/>
    </location>
</feature>
<keyword evidence="1" id="KW-0812">Transmembrane</keyword>
<keyword evidence="1" id="KW-1133">Transmembrane helix</keyword>
<evidence type="ECO:0000313" key="2">
    <source>
        <dbReference type="EMBL" id="CAB4773716.1"/>
    </source>
</evidence>
<dbReference type="Pfam" id="PF11188">
    <property type="entry name" value="DUF2975"/>
    <property type="match status" value="1"/>
</dbReference>
<keyword evidence="1" id="KW-0472">Membrane</keyword>
<feature type="transmembrane region" description="Helical" evidence="1">
    <location>
        <begin position="88"/>
        <end position="107"/>
    </location>
</feature>
<feature type="transmembrane region" description="Helical" evidence="1">
    <location>
        <begin position="12"/>
        <end position="32"/>
    </location>
</feature>
<feature type="transmembrane region" description="Helical" evidence="1">
    <location>
        <begin position="44"/>
        <end position="68"/>
    </location>
</feature>
<reference evidence="2" key="1">
    <citation type="submission" date="2020-05" db="EMBL/GenBank/DDBJ databases">
        <authorList>
            <person name="Chiriac C."/>
            <person name="Salcher M."/>
            <person name="Ghai R."/>
            <person name="Kavagutti S V."/>
        </authorList>
    </citation>
    <scope>NUCLEOTIDE SEQUENCE</scope>
</reference>
<proteinExistence type="predicted"/>
<evidence type="ECO:0000256" key="1">
    <source>
        <dbReference type="SAM" id="Phobius"/>
    </source>
</evidence>
<accession>A0A6J6VQG8</accession>
<sequence length="155" mass="16118">MNPYVVAALRTVLALGLAGSLFVQAVMVPLLFLDLDDASTPVRVQVVAIVLLGIVAVQVVMVCTWRLLTLVGRDEVFSPRSFRYVDTISGAVVAAALLLFWLGAVAAPGEDVAPGVVLLVGGAGGLVLGAALVVRVMRALLVQAVGMRDELAEVI</sequence>
<dbReference type="EMBL" id="CAEZYQ010000056">
    <property type="protein sequence ID" value="CAB4773716.1"/>
    <property type="molecule type" value="Genomic_DNA"/>
</dbReference>
<gene>
    <name evidence="2" type="ORF">UFOPK2761_03546</name>
</gene>
<dbReference type="AlphaFoldDB" id="A0A6J6VQG8"/>